<dbReference type="PANTHER" id="PTHR16214:SF3">
    <property type="entry name" value="TRANSMEMBRANE PROTEIN 260"/>
    <property type="match status" value="1"/>
</dbReference>
<dbReference type="AlphaFoldDB" id="A0A1I2JDI8"/>
<dbReference type="InterPro" id="IPR021280">
    <property type="entry name" value="TMEM260-like"/>
</dbReference>
<feature type="transmembrane region" description="Helical" evidence="2">
    <location>
        <begin position="501"/>
        <end position="519"/>
    </location>
</feature>
<dbReference type="STRING" id="1003.SAMN04488541_104415"/>
<name>A0A1I2JDI8_9BACT</name>
<keyword evidence="2" id="KW-0472">Membrane</keyword>
<proteinExistence type="predicted"/>
<feature type="transmembrane region" description="Helical" evidence="2">
    <location>
        <begin position="215"/>
        <end position="239"/>
    </location>
</feature>
<feature type="transmembrane region" description="Helical" evidence="2">
    <location>
        <begin position="259"/>
        <end position="281"/>
    </location>
</feature>
<keyword evidence="2" id="KW-1133">Transmembrane helix</keyword>
<dbReference type="EMBL" id="FONY01000044">
    <property type="protein sequence ID" value="SFF50936.1"/>
    <property type="molecule type" value="Genomic_DNA"/>
</dbReference>
<feature type="transmembrane region" description="Helical" evidence="2">
    <location>
        <begin position="531"/>
        <end position="555"/>
    </location>
</feature>
<keyword evidence="1" id="KW-0175">Coiled coil</keyword>
<evidence type="ECO:0000313" key="4">
    <source>
        <dbReference type="Proteomes" id="UP000199513"/>
    </source>
</evidence>
<keyword evidence="2" id="KW-0812">Transmembrane</keyword>
<keyword evidence="4" id="KW-1185">Reference proteome</keyword>
<feature type="transmembrane region" description="Helical" evidence="2">
    <location>
        <begin position="76"/>
        <end position="97"/>
    </location>
</feature>
<organism evidence="3 4">
    <name type="scientific">Thermoflexibacter ruber</name>
    <dbReference type="NCBI Taxonomy" id="1003"/>
    <lineage>
        <taxon>Bacteria</taxon>
        <taxon>Pseudomonadati</taxon>
        <taxon>Bacteroidota</taxon>
        <taxon>Cytophagia</taxon>
        <taxon>Cytophagales</taxon>
        <taxon>Thermoflexibacteraceae</taxon>
        <taxon>Thermoflexibacter</taxon>
    </lineage>
</organism>
<feature type="transmembrane region" description="Helical" evidence="2">
    <location>
        <begin position="52"/>
        <end position="69"/>
    </location>
</feature>
<accession>A0A1I2JDI8</accession>
<dbReference type="Proteomes" id="UP000199513">
    <property type="component" value="Unassembled WGS sequence"/>
</dbReference>
<gene>
    <name evidence="3" type="ORF">SAMN04488541_104415</name>
</gene>
<sequence length="1038" mass="119059">MSFKKLNDIVGWLVCIVATTVYVLTVEETASFWDCGEFIAVSYKLMVPHPPGAPFFLLMGRMFSFLAMGEVERVAFWINMISVLSSSFTILFLYWSIVLLGKKLIPAPENDGEYSLGQQITLIGAGVVGGLAYTFSDSFWFSAVEAEVYGMSSFFTAFVVWAMLKWETIDNPILANKWLILIAYMMGLSIGVHLLNLVTIPALGLVYYYKKYPTITLWGLISTMAISGGIIILIMYFVIPGLPTIAGKFEVFFVNGIGLPFGSGALFFAILFLGAVVYGIIYSIKKQNEILNTALLGFAFVLIGYASYGLVLIRSNYNPPIDENNPEDVMSFVSYLKREQYGDRPLLYGRTFASERLEVVQKEPLYRKGKDKYEIYDYKTEAVYSNEMLLPRMHSQGEDHPQLYREWANIPESRKKPNFIDNLTYLFRYQLGHMYFRYFLWNFAGRDGDDKEAGWLTPFDPSNDKTPEAARSKARDNFYMLPLVLGLLGLFFQLSKDEKNFAVVMMLFFLTGIALVLYMNSPPVEPRERDYIYVGSFYAFAMWIGFGVIGISEWLKKLIKNDTIRPAIATALCMVVPTIMGAKGWDNHNRSNRYHSIDQARNTLASCAPNAVLFTGGDNDTFPLWYVQDVEGFRTDVRVVVLSYLSTDWYINQLKRQMYESEPLPISLEYDQYKSGTNDYVPYLDRTEYKQLAAGIDLKTYMKWVKESNPNIMVELQGGGSTASLPSKNFVLNVDSAAVAQMNVVPENKKSRIVRQMRFGLRQGSGALFKSDLMILDMLATSDWKRPLYFNNTSANTTAIELRNYLQMEGLAYRIVPYRTDGGDLGEVDTGIMYENIKKFQFRGFDDPNVYHDEEYKKFGANERNAFYRLAYQFYVERKEDKAKEVLEWSLAQIPDKSIPYDYYIPRYVELFHLLGEDKRAQDLADTLGRRSMEVLEYLAKNRISNFGNSSLKDRSLLILNQLSVLYGRLVQRQEGRVEKLEAEKASLEKGSVSQGDFDEKELQTAKERLKLYEGLYKKYNDSFEKLYQQIIESERRR</sequence>
<evidence type="ECO:0000313" key="3">
    <source>
        <dbReference type="EMBL" id="SFF50936.1"/>
    </source>
</evidence>
<feature type="transmembrane region" description="Helical" evidence="2">
    <location>
        <begin position="148"/>
        <end position="166"/>
    </location>
</feature>
<feature type="transmembrane region" description="Helical" evidence="2">
    <location>
        <begin position="178"/>
        <end position="208"/>
    </location>
</feature>
<feature type="coiled-coil region" evidence="1">
    <location>
        <begin position="971"/>
        <end position="1023"/>
    </location>
</feature>
<evidence type="ECO:0000256" key="1">
    <source>
        <dbReference type="SAM" id="Coils"/>
    </source>
</evidence>
<dbReference type="RefSeq" id="WP_091549033.1">
    <property type="nucleotide sequence ID" value="NZ_FONY01000044.1"/>
</dbReference>
<dbReference type="Pfam" id="PF11028">
    <property type="entry name" value="TMEM260-like"/>
    <property type="match status" value="1"/>
</dbReference>
<evidence type="ECO:0000256" key="2">
    <source>
        <dbReference type="SAM" id="Phobius"/>
    </source>
</evidence>
<dbReference type="OrthoDB" id="9807602at2"/>
<reference evidence="3 4" key="1">
    <citation type="submission" date="2016-10" db="EMBL/GenBank/DDBJ databases">
        <authorList>
            <person name="de Groot N.N."/>
        </authorList>
    </citation>
    <scope>NUCLEOTIDE SEQUENCE [LARGE SCALE GENOMIC DNA]</scope>
    <source>
        <strain>GEY</strain>
        <strain evidence="4">DSM 9560</strain>
    </source>
</reference>
<feature type="transmembrane region" description="Helical" evidence="2">
    <location>
        <begin position="293"/>
        <end position="313"/>
    </location>
</feature>
<feature type="transmembrane region" description="Helical" evidence="2">
    <location>
        <begin position="9"/>
        <end position="26"/>
    </location>
</feature>
<feature type="transmembrane region" description="Helical" evidence="2">
    <location>
        <begin position="478"/>
        <end position="494"/>
    </location>
</feature>
<dbReference type="PANTHER" id="PTHR16214">
    <property type="entry name" value="TRANSMEMBRANE PROTEIN 260"/>
    <property type="match status" value="1"/>
</dbReference>
<dbReference type="InterPro" id="IPR052724">
    <property type="entry name" value="GT117_domain-containing"/>
</dbReference>
<protein>
    <submittedName>
        <fullName evidence="3">Permease of the drug/metabolite transporter (DMT) superfamily</fullName>
    </submittedName>
</protein>